<comment type="caution">
    <text evidence="8">The sequence shown here is derived from an EMBL/GenBank/DDBJ whole genome shotgun (WGS) entry which is preliminary data.</text>
</comment>
<name>A0A8S4DXL9_PLUXY</name>
<dbReference type="GO" id="GO:0005634">
    <property type="term" value="C:nucleus"/>
    <property type="evidence" value="ECO:0007669"/>
    <property type="project" value="InterPro"/>
</dbReference>
<feature type="compositionally biased region" description="Basic and acidic residues" evidence="6">
    <location>
        <begin position="124"/>
        <end position="138"/>
    </location>
</feature>
<reference evidence="8" key="1">
    <citation type="submission" date="2020-11" db="EMBL/GenBank/DDBJ databases">
        <authorList>
            <person name="Whiteford S."/>
        </authorList>
    </citation>
    <scope>NUCLEOTIDE SEQUENCE</scope>
</reference>
<keyword evidence="9" id="KW-1185">Reference proteome</keyword>
<dbReference type="Gene3D" id="3.30.160.60">
    <property type="entry name" value="Classic Zinc Finger"/>
    <property type="match status" value="3"/>
</dbReference>
<evidence type="ECO:0000313" key="8">
    <source>
        <dbReference type="EMBL" id="CAG9106390.1"/>
    </source>
</evidence>
<proteinExistence type="predicted"/>
<dbReference type="SMART" id="SM00355">
    <property type="entry name" value="ZnF_C2H2"/>
    <property type="match status" value="9"/>
</dbReference>
<evidence type="ECO:0000256" key="1">
    <source>
        <dbReference type="ARBA" id="ARBA00022723"/>
    </source>
</evidence>
<dbReference type="PANTHER" id="PTHR24379:SF121">
    <property type="entry name" value="C2H2-TYPE DOMAIN-CONTAINING PROTEIN"/>
    <property type="match status" value="1"/>
</dbReference>
<feature type="region of interest" description="Disordered" evidence="6">
    <location>
        <begin position="124"/>
        <end position="148"/>
    </location>
</feature>
<feature type="domain" description="C2H2-type" evidence="7">
    <location>
        <begin position="458"/>
        <end position="485"/>
    </location>
</feature>
<evidence type="ECO:0000256" key="2">
    <source>
        <dbReference type="ARBA" id="ARBA00022737"/>
    </source>
</evidence>
<evidence type="ECO:0000256" key="3">
    <source>
        <dbReference type="ARBA" id="ARBA00022771"/>
    </source>
</evidence>
<accession>A0A8S4DXL9</accession>
<feature type="domain" description="C2H2-type" evidence="7">
    <location>
        <begin position="343"/>
        <end position="371"/>
    </location>
</feature>
<dbReference type="SMART" id="SM00868">
    <property type="entry name" value="zf-AD"/>
    <property type="match status" value="1"/>
</dbReference>
<organism evidence="8 9">
    <name type="scientific">Plutella xylostella</name>
    <name type="common">Diamondback moth</name>
    <name type="synonym">Plutella maculipennis</name>
    <dbReference type="NCBI Taxonomy" id="51655"/>
    <lineage>
        <taxon>Eukaryota</taxon>
        <taxon>Metazoa</taxon>
        <taxon>Ecdysozoa</taxon>
        <taxon>Arthropoda</taxon>
        <taxon>Hexapoda</taxon>
        <taxon>Insecta</taxon>
        <taxon>Pterygota</taxon>
        <taxon>Neoptera</taxon>
        <taxon>Endopterygota</taxon>
        <taxon>Lepidoptera</taxon>
        <taxon>Glossata</taxon>
        <taxon>Ditrysia</taxon>
        <taxon>Yponomeutoidea</taxon>
        <taxon>Plutellidae</taxon>
        <taxon>Plutella</taxon>
    </lineage>
</organism>
<dbReference type="Pfam" id="PF12874">
    <property type="entry name" value="zf-met"/>
    <property type="match status" value="1"/>
</dbReference>
<protein>
    <submittedName>
        <fullName evidence="8">(diamondback moth) hypothetical protein</fullName>
    </submittedName>
</protein>
<dbReference type="InterPro" id="IPR012934">
    <property type="entry name" value="Znf_AD"/>
</dbReference>
<dbReference type="Pfam" id="PF00096">
    <property type="entry name" value="zf-C2H2"/>
    <property type="match status" value="1"/>
</dbReference>
<evidence type="ECO:0000256" key="6">
    <source>
        <dbReference type="SAM" id="MobiDB-lite"/>
    </source>
</evidence>
<keyword evidence="1" id="KW-0479">Metal-binding</keyword>
<feature type="domain" description="C2H2-type" evidence="7">
    <location>
        <begin position="223"/>
        <end position="251"/>
    </location>
</feature>
<evidence type="ECO:0000259" key="7">
    <source>
        <dbReference type="PROSITE" id="PS50157"/>
    </source>
</evidence>
<evidence type="ECO:0000256" key="5">
    <source>
        <dbReference type="PROSITE-ProRule" id="PRU00042"/>
    </source>
</evidence>
<keyword evidence="2" id="KW-0677">Repeat</keyword>
<evidence type="ECO:0000256" key="4">
    <source>
        <dbReference type="ARBA" id="ARBA00022833"/>
    </source>
</evidence>
<dbReference type="PROSITE" id="PS00028">
    <property type="entry name" value="ZINC_FINGER_C2H2_1"/>
    <property type="match status" value="7"/>
</dbReference>
<feature type="domain" description="C2H2-type" evidence="7">
    <location>
        <begin position="486"/>
        <end position="514"/>
    </location>
</feature>
<keyword evidence="4" id="KW-0862">Zinc</keyword>
<evidence type="ECO:0000313" key="9">
    <source>
        <dbReference type="Proteomes" id="UP000653454"/>
    </source>
</evidence>
<dbReference type="PANTHER" id="PTHR24379">
    <property type="entry name" value="KRAB AND ZINC FINGER DOMAIN-CONTAINING"/>
    <property type="match status" value="1"/>
</dbReference>
<dbReference type="Proteomes" id="UP000653454">
    <property type="component" value="Unassembled WGS sequence"/>
</dbReference>
<dbReference type="GO" id="GO:0008270">
    <property type="term" value="F:zinc ion binding"/>
    <property type="evidence" value="ECO:0007669"/>
    <property type="project" value="UniProtKB-KW"/>
</dbReference>
<feature type="domain" description="C2H2-type" evidence="7">
    <location>
        <begin position="370"/>
        <end position="393"/>
    </location>
</feature>
<feature type="domain" description="C2H2-type" evidence="7">
    <location>
        <begin position="429"/>
        <end position="457"/>
    </location>
</feature>
<dbReference type="AlphaFoldDB" id="A0A8S4DXL9"/>
<dbReference type="EMBL" id="CAJHNJ030000009">
    <property type="protein sequence ID" value="CAG9106390.1"/>
    <property type="molecule type" value="Genomic_DNA"/>
</dbReference>
<keyword evidence="3 5" id="KW-0863">Zinc-finger</keyword>
<dbReference type="InterPro" id="IPR036236">
    <property type="entry name" value="Znf_C2H2_sf"/>
</dbReference>
<dbReference type="InterPro" id="IPR013087">
    <property type="entry name" value="Znf_C2H2_type"/>
</dbReference>
<dbReference type="PROSITE" id="PS50157">
    <property type="entry name" value="ZINC_FINGER_C2H2_2"/>
    <property type="match status" value="6"/>
</dbReference>
<dbReference type="SUPFAM" id="SSF57667">
    <property type="entry name" value="beta-beta-alpha zinc fingers"/>
    <property type="match status" value="4"/>
</dbReference>
<sequence>MSFNKKIKMELYGPCVCCLHDGCFKAIWNSYTWMGEEEIYGSMLEQCFAVDLQGIEEIRDGFICESCITRLRDAYKFKNQALDSIVRLQNGSGPREDSGSVRSESDEYYEVEFLEDDFDEVEVKEERIERPPQKKDSSAGKPSGKRNKHLGDFVEEVEIKKISNKPRLYSISASAGSDSIKNEYLALYNTERNAANHQIFVDEIKNILLHTNAVPFKTVTQYYHCAYCKTRFDDPEELRPHVNDTHITERINAVSEITKPSSINETFKLDIKDLQCTVCNVEVTWPNLFQHLEDVHQTVFTKAKQRIIPFILRKEGGACCLCEETFPNYGALDKHMNTHLQNFVCPDCGLPFLSYKRFSKHALKHVTGEYPCHICGKVFPIEEYKKKHFDTVHMKLTTAQCKHCPEKFASYYARHVHSIEKHPSTIKYINCELCDKVFDWKPHYLAHKRKDHLKERNYECTLCDLQFFSLNDYKRHLLMHTGVKEHQCDVCKKMFVTKQVLKAHINKVHTAADCSLLVHTRKKRPPLQPRKSKRLETKN</sequence>
<gene>
    <name evidence="8" type="ORF">PLXY2_LOCUS3581</name>
</gene>